<dbReference type="RefSeq" id="WP_377098143.1">
    <property type="nucleotide sequence ID" value="NZ_JBHTHU010000005.1"/>
</dbReference>
<dbReference type="Proteomes" id="UP001596958">
    <property type="component" value="Unassembled WGS sequence"/>
</dbReference>
<evidence type="ECO:0000256" key="1">
    <source>
        <dbReference type="SAM" id="SignalP"/>
    </source>
</evidence>
<keyword evidence="1" id="KW-0732">Signal</keyword>
<feature type="chain" id="PRO_5045654262" description="SH3 domain-containing protein" evidence="1">
    <location>
        <begin position="20"/>
        <end position="236"/>
    </location>
</feature>
<gene>
    <name evidence="2" type="ORF">ACFQZS_05640</name>
</gene>
<reference evidence="3" key="1">
    <citation type="journal article" date="2019" name="Int. J. Syst. Evol. Microbiol.">
        <title>The Global Catalogue of Microorganisms (GCM) 10K type strain sequencing project: providing services to taxonomists for standard genome sequencing and annotation.</title>
        <authorList>
            <consortium name="The Broad Institute Genomics Platform"/>
            <consortium name="The Broad Institute Genome Sequencing Center for Infectious Disease"/>
            <person name="Wu L."/>
            <person name="Ma J."/>
        </authorList>
    </citation>
    <scope>NUCLEOTIDE SEQUENCE [LARGE SCALE GENOMIC DNA]</scope>
    <source>
        <strain evidence="3">CCUG 63418</strain>
    </source>
</reference>
<evidence type="ECO:0008006" key="4">
    <source>
        <dbReference type="Google" id="ProtNLM"/>
    </source>
</evidence>
<protein>
    <recommendedName>
        <fullName evidence="4">SH3 domain-containing protein</fullName>
    </recommendedName>
</protein>
<sequence length="236" mass="26040">MKISIILTAILCISISVNAQTYAIIKDGDGYTNVRKGGNTKSDIIGKISNDAIFSFDYEQLAGAKKPEWVEIYQMSEKGGSINGYIHKNRILPLSSLKHIAAKIQGNNSAVIQNDSITIKVTSAGFIAKNHKLTLYHKSPYYEKIDGKKIWGVDGGLPKKTISVLSVIINGSSLYIPKAALSNLFEPNFNTLTVYFGIDNKLYIQMNNSDGAGGYTVIWVIKDGKYQRRYVDNSFA</sequence>
<accession>A0ABW2YUA7</accession>
<name>A0ABW2YUA7_9SPHI</name>
<feature type="signal peptide" evidence="1">
    <location>
        <begin position="1"/>
        <end position="19"/>
    </location>
</feature>
<dbReference type="EMBL" id="JBHTHU010000005">
    <property type="protein sequence ID" value="MFD0749616.1"/>
    <property type="molecule type" value="Genomic_DNA"/>
</dbReference>
<keyword evidence="3" id="KW-1185">Reference proteome</keyword>
<proteinExistence type="predicted"/>
<comment type="caution">
    <text evidence="2">The sequence shown here is derived from an EMBL/GenBank/DDBJ whole genome shotgun (WGS) entry which is preliminary data.</text>
</comment>
<dbReference type="Gene3D" id="2.30.30.40">
    <property type="entry name" value="SH3 Domains"/>
    <property type="match status" value="1"/>
</dbReference>
<evidence type="ECO:0000313" key="2">
    <source>
        <dbReference type="EMBL" id="MFD0749616.1"/>
    </source>
</evidence>
<evidence type="ECO:0000313" key="3">
    <source>
        <dbReference type="Proteomes" id="UP001596958"/>
    </source>
</evidence>
<organism evidence="2 3">
    <name type="scientific">Mucilaginibacter calamicampi</name>
    <dbReference type="NCBI Taxonomy" id="1302352"/>
    <lineage>
        <taxon>Bacteria</taxon>
        <taxon>Pseudomonadati</taxon>
        <taxon>Bacteroidota</taxon>
        <taxon>Sphingobacteriia</taxon>
        <taxon>Sphingobacteriales</taxon>
        <taxon>Sphingobacteriaceae</taxon>
        <taxon>Mucilaginibacter</taxon>
    </lineage>
</organism>